<evidence type="ECO:0000256" key="9">
    <source>
        <dbReference type="SAM" id="MobiDB-lite"/>
    </source>
</evidence>
<comment type="function">
    <text evidence="1 8">Tetrapolymerization of the monopyrrole PBG into the hydroxymethylbilane pre-uroporphyrinogen in several discrete steps.</text>
</comment>
<comment type="catalytic activity">
    <reaction evidence="7 8">
        <text>4 porphobilinogen + H2O = hydroxymethylbilane + 4 NH4(+)</text>
        <dbReference type="Rhea" id="RHEA:13185"/>
        <dbReference type="ChEBI" id="CHEBI:15377"/>
        <dbReference type="ChEBI" id="CHEBI:28938"/>
        <dbReference type="ChEBI" id="CHEBI:57845"/>
        <dbReference type="ChEBI" id="CHEBI:58126"/>
        <dbReference type="EC" id="2.5.1.61"/>
    </reaction>
</comment>
<comment type="subunit">
    <text evidence="4 8">Monomer.</text>
</comment>
<evidence type="ECO:0000259" key="10">
    <source>
        <dbReference type="Pfam" id="PF01379"/>
    </source>
</evidence>
<evidence type="ECO:0000313" key="13">
    <source>
        <dbReference type="Proteomes" id="UP000319859"/>
    </source>
</evidence>
<comment type="cofactor">
    <cofactor evidence="8">
        <name>dipyrromethane</name>
        <dbReference type="ChEBI" id="CHEBI:60342"/>
    </cofactor>
    <text evidence="8">Binds 1 dipyrromethane group covalently.</text>
</comment>
<dbReference type="Gene3D" id="3.40.190.10">
    <property type="entry name" value="Periplasmic binding protein-like II"/>
    <property type="match status" value="2"/>
</dbReference>
<dbReference type="InterPro" id="IPR022417">
    <property type="entry name" value="Porphobilin_deaminase_N"/>
</dbReference>
<dbReference type="PROSITE" id="PS00533">
    <property type="entry name" value="PORPHOBILINOGEN_DEAM"/>
    <property type="match status" value="1"/>
</dbReference>
<dbReference type="UniPathway" id="UPA00251">
    <property type="reaction ID" value="UER00319"/>
</dbReference>
<name>A0A560F5T1_9PROT</name>
<proteinExistence type="inferred from homology"/>
<evidence type="ECO:0000256" key="7">
    <source>
        <dbReference type="ARBA" id="ARBA00048169"/>
    </source>
</evidence>
<dbReference type="InterPro" id="IPR022418">
    <property type="entry name" value="Porphobilinogen_deaminase_C"/>
</dbReference>
<dbReference type="GO" id="GO:0006782">
    <property type="term" value="P:protoporphyrinogen IX biosynthetic process"/>
    <property type="evidence" value="ECO:0007669"/>
    <property type="project" value="UniProtKB-UniRule"/>
</dbReference>
<feature type="domain" description="Porphobilinogen deaminase N-terminal" evidence="10">
    <location>
        <begin position="18"/>
        <end position="227"/>
    </location>
</feature>
<evidence type="ECO:0000256" key="3">
    <source>
        <dbReference type="ARBA" id="ARBA00005638"/>
    </source>
</evidence>
<evidence type="ECO:0000259" key="11">
    <source>
        <dbReference type="Pfam" id="PF03900"/>
    </source>
</evidence>
<sequence>MTTATPPLPPAHASGTPLRIGTRGSPLALAQAHETRLRLGMAHPHLAAPGAIEIVVIKTTGDRILDRTLAEAGGKGLFTKEIEDALLAGEIDLAVHSMKDVPTVLPQGLDITCLLPREDPRDAWFSRDGTTLLDLPAGAVVGTASLRRQAQVLARRPDLTVVPLRGNVQTRLRKLAEGEVDATLLAMAGLRRLDLADKVTAVLEAEMMLPAVAQGAIGIETRVADAVTNGLLAPLNCADTALRVTAERGVLTALDGSCRTPIAALARVVGEGVLELDAMALSPDGRTIVTTSRRFPASDALAAGLDAGAELKGRLPPGIFAVS</sequence>
<dbReference type="SUPFAM" id="SSF54782">
    <property type="entry name" value="Porphobilinogen deaminase (hydroxymethylbilane synthase), C-terminal domain"/>
    <property type="match status" value="1"/>
</dbReference>
<dbReference type="Pfam" id="PF01379">
    <property type="entry name" value="Porphobil_deam"/>
    <property type="match status" value="1"/>
</dbReference>
<dbReference type="Pfam" id="PF03900">
    <property type="entry name" value="Porphobil_deamC"/>
    <property type="match status" value="1"/>
</dbReference>
<dbReference type="InterPro" id="IPR022419">
    <property type="entry name" value="Porphobilin_deaminase_cofac_BS"/>
</dbReference>
<comment type="caution">
    <text evidence="12">The sequence shown here is derived from an EMBL/GenBank/DDBJ whole genome shotgun (WGS) entry which is preliminary data.</text>
</comment>
<dbReference type="PANTHER" id="PTHR11557">
    <property type="entry name" value="PORPHOBILINOGEN DEAMINASE"/>
    <property type="match status" value="1"/>
</dbReference>
<reference evidence="12 13" key="1">
    <citation type="submission" date="2019-06" db="EMBL/GenBank/DDBJ databases">
        <title>Genomic Encyclopedia of Type Strains, Phase IV (KMG-V): Genome sequencing to study the core and pangenomes of soil and plant-associated prokaryotes.</title>
        <authorList>
            <person name="Whitman W."/>
        </authorList>
    </citation>
    <scope>NUCLEOTIDE SEQUENCE [LARGE SCALE GENOMIC DNA]</scope>
    <source>
        <strain evidence="12 13">BR 11880</strain>
    </source>
</reference>
<dbReference type="GO" id="GO:0004418">
    <property type="term" value="F:hydroxymethylbilane synthase activity"/>
    <property type="evidence" value="ECO:0007669"/>
    <property type="project" value="UniProtKB-UniRule"/>
</dbReference>
<gene>
    <name evidence="8" type="primary">hemC</name>
    <name evidence="12" type="ORF">FBZ89_112139</name>
</gene>
<keyword evidence="5 8" id="KW-0808">Transferase</keyword>
<keyword evidence="6 8" id="KW-0627">Porphyrin biosynthesis</keyword>
<dbReference type="PRINTS" id="PR00151">
    <property type="entry name" value="PORPHBDMNASE"/>
</dbReference>
<accession>A0A560F5T1</accession>
<dbReference type="HAMAP" id="MF_00260">
    <property type="entry name" value="Porphobil_deam"/>
    <property type="match status" value="1"/>
</dbReference>
<dbReference type="RefSeq" id="WP_145751425.1">
    <property type="nucleotide sequence ID" value="NZ_VITN01000012.1"/>
</dbReference>
<dbReference type="PANTHER" id="PTHR11557:SF0">
    <property type="entry name" value="PORPHOBILINOGEN DEAMINASE"/>
    <property type="match status" value="1"/>
</dbReference>
<dbReference type="InterPro" id="IPR036803">
    <property type="entry name" value="Porphobilinogen_deaminase_C_sf"/>
</dbReference>
<dbReference type="SUPFAM" id="SSF53850">
    <property type="entry name" value="Periplasmic binding protein-like II"/>
    <property type="match status" value="1"/>
</dbReference>
<protein>
    <recommendedName>
        <fullName evidence="8">Porphobilinogen deaminase</fullName>
        <shortName evidence="8">PBG</shortName>
        <ecNumber evidence="8">2.5.1.61</ecNumber>
    </recommendedName>
    <alternativeName>
        <fullName evidence="8">Hydroxymethylbilane synthase</fullName>
        <shortName evidence="8">HMBS</shortName>
    </alternativeName>
    <alternativeName>
        <fullName evidence="8">Pre-uroporphyrinogen synthase</fullName>
    </alternativeName>
</protein>
<dbReference type="OrthoDB" id="9810298at2"/>
<organism evidence="12 13">
    <name type="scientific">Nitrospirillum amazonense</name>
    <dbReference type="NCBI Taxonomy" id="28077"/>
    <lineage>
        <taxon>Bacteria</taxon>
        <taxon>Pseudomonadati</taxon>
        <taxon>Pseudomonadota</taxon>
        <taxon>Alphaproteobacteria</taxon>
        <taxon>Rhodospirillales</taxon>
        <taxon>Azospirillaceae</taxon>
        <taxon>Nitrospirillum</taxon>
    </lineage>
</organism>
<dbReference type="FunFam" id="3.40.190.10:FF:000101">
    <property type="entry name" value="Porphobilinogen deaminase, chloroplastic"/>
    <property type="match status" value="1"/>
</dbReference>
<dbReference type="Proteomes" id="UP000319859">
    <property type="component" value="Unassembled WGS sequence"/>
</dbReference>
<comment type="pathway">
    <text evidence="2">Porphyrin-containing compound metabolism; protoporphyrin-IX biosynthesis; coproporphyrinogen-III from 5-aminolevulinate: step 2/4.</text>
</comment>
<dbReference type="EC" id="2.5.1.61" evidence="8"/>
<dbReference type="FunFam" id="3.40.190.10:FF:000004">
    <property type="entry name" value="Porphobilinogen deaminase"/>
    <property type="match status" value="1"/>
</dbReference>
<evidence type="ECO:0000256" key="5">
    <source>
        <dbReference type="ARBA" id="ARBA00022679"/>
    </source>
</evidence>
<dbReference type="PIRSF" id="PIRSF001438">
    <property type="entry name" value="4pyrrol_synth_OHMeBilane_synth"/>
    <property type="match status" value="1"/>
</dbReference>
<evidence type="ECO:0000256" key="4">
    <source>
        <dbReference type="ARBA" id="ARBA00011245"/>
    </source>
</evidence>
<evidence type="ECO:0000313" key="12">
    <source>
        <dbReference type="EMBL" id="TWB16981.1"/>
    </source>
</evidence>
<dbReference type="AlphaFoldDB" id="A0A560F5T1"/>
<comment type="similarity">
    <text evidence="3 8">Belongs to the HMBS family.</text>
</comment>
<comment type="miscellaneous">
    <text evidence="8">The porphobilinogen subunits are added to the dipyrromethane group.</text>
</comment>
<dbReference type="EMBL" id="VITN01000012">
    <property type="protein sequence ID" value="TWB16981.1"/>
    <property type="molecule type" value="Genomic_DNA"/>
</dbReference>
<dbReference type="Gene3D" id="3.30.160.40">
    <property type="entry name" value="Porphobilinogen deaminase, C-terminal domain"/>
    <property type="match status" value="1"/>
</dbReference>
<evidence type="ECO:0000256" key="2">
    <source>
        <dbReference type="ARBA" id="ARBA00004735"/>
    </source>
</evidence>
<feature type="region of interest" description="Disordered" evidence="9">
    <location>
        <begin position="1"/>
        <end position="20"/>
    </location>
</feature>
<dbReference type="NCBIfam" id="TIGR00212">
    <property type="entry name" value="hemC"/>
    <property type="match status" value="1"/>
</dbReference>
<feature type="compositionally biased region" description="Pro residues" evidence="9">
    <location>
        <begin position="1"/>
        <end position="10"/>
    </location>
</feature>
<evidence type="ECO:0000256" key="6">
    <source>
        <dbReference type="ARBA" id="ARBA00023244"/>
    </source>
</evidence>
<dbReference type="GO" id="GO:0005737">
    <property type="term" value="C:cytoplasm"/>
    <property type="evidence" value="ECO:0007669"/>
    <property type="project" value="UniProtKB-UniRule"/>
</dbReference>
<feature type="domain" description="Porphobilinogen deaminase C-terminal" evidence="11">
    <location>
        <begin position="242"/>
        <end position="312"/>
    </location>
</feature>
<evidence type="ECO:0000256" key="1">
    <source>
        <dbReference type="ARBA" id="ARBA00002869"/>
    </source>
</evidence>
<evidence type="ECO:0000256" key="8">
    <source>
        <dbReference type="HAMAP-Rule" id="MF_00260"/>
    </source>
</evidence>
<feature type="modified residue" description="S-(dipyrrolylmethanemethyl)cysteine" evidence="8">
    <location>
        <position position="258"/>
    </location>
</feature>
<dbReference type="InterPro" id="IPR000860">
    <property type="entry name" value="HemC"/>
</dbReference>